<evidence type="ECO:0000313" key="5">
    <source>
        <dbReference type="EMBL" id="CYV97518.1"/>
    </source>
</evidence>
<dbReference type="Proteomes" id="UP000072618">
    <property type="component" value="Unassembled WGS sequence"/>
</dbReference>
<evidence type="ECO:0000313" key="4">
    <source>
        <dbReference type="EMBL" id="CYV52418.1"/>
    </source>
</evidence>
<protein>
    <submittedName>
        <fullName evidence="5">Uncharacterized protein</fullName>
    </submittedName>
</protein>
<sequence>MKRIVKSVLVVGLLAVILIRVPQLPRVFGVDREEIFIYAK</sequence>
<evidence type="ECO:0000313" key="6">
    <source>
        <dbReference type="Proteomes" id="UP000071533"/>
    </source>
</evidence>
<dbReference type="AlphaFoldDB" id="A0A0Z8LVE1"/>
<gene>
    <name evidence="1" type="ORF">ERS132394_00536</name>
    <name evidence="2" type="ORF">ERS132414_01909</name>
    <name evidence="4" type="ORF">ERS132426_01849</name>
    <name evidence="3" type="ORF">ERS132431_00636</name>
    <name evidence="5" type="ORF">ERS132452_01245</name>
</gene>
<dbReference type="Proteomes" id="UP000071533">
    <property type="component" value="Unassembled WGS sequence"/>
</dbReference>
<dbReference type="EMBL" id="FIGJ01000005">
    <property type="protein sequence ID" value="CYU43974.1"/>
    <property type="molecule type" value="Genomic_DNA"/>
</dbReference>
<dbReference type="RefSeq" id="WP_257212197.1">
    <property type="nucleotide sequence ID" value="NZ_CEDG01000050.1"/>
</dbReference>
<evidence type="ECO:0000313" key="10">
    <source>
        <dbReference type="Proteomes" id="UP000074850"/>
    </source>
</evidence>
<dbReference type="EMBL" id="FIHA01000045">
    <property type="protein sequence ID" value="CYV07257.1"/>
    <property type="molecule type" value="Genomic_DNA"/>
</dbReference>
<evidence type="ECO:0000313" key="1">
    <source>
        <dbReference type="EMBL" id="CYU43974.1"/>
    </source>
</evidence>
<dbReference type="Proteomes" id="UP000072794">
    <property type="component" value="Unassembled WGS sequence"/>
</dbReference>
<dbReference type="Proteomes" id="UP000074850">
    <property type="component" value="Unassembled WGS sequence"/>
</dbReference>
<evidence type="ECO:0000313" key="9">
    <source>
        <dbReference type="Proteomes" id="UP000072794"/>
    </source>
</evidence>
<accession>A0A0Z8LVE1</accession>
<evidence type="ECO:0000313" key="8">
    <source>
        <dbReference type="Proteomes" id="UP000072618"/>
    </source>
</evidence>
<name>A0A0Z8LVE1_STRSU</name>
<evidence type="ECO:0000313" key="2">
    <source>
        <dbReference type="EMBL" id="CYV07257.1"/>
    </source>
</evidence>
<reference evidence="6 7" key="1">
    <citation type="submission" date="2016-02" db="EMBL/GenBank/DDBJ databases">
        <authorList>
            <consortium name="Pathogen Informatics"/>
        </authorList>
    </citation>
    <scope>NUCLEOTIDE SEQUENCE [LARGE SCALE GENOMIC DNA]</scope>
    <source>
        <strain evidence="1 8">LSS32</strain>
        <strain evidence="2 9">LSS52</strain>
        <strain evidence="4 10">LSS64</strain>
        <strain evidence="3 6">LSS69</strain>
        <strain evidence="5 7">LSS90</strain>
    </source>
</reference>
<dbReference type="EMBL" id="FIHM01000050">
    <property type="protein sequence ID" value="CYV52418.1"/>
    <property type="molecule type" value="Genomic_DNA"/>
</dbReference>
<organism evidence="5 7">
    <name type="scientific">Streptococcus suis</name>
    <dbReference type="NCBI Taxonomy" id="1307"/>
    <lineage>
        <taxon>Bacteria</taxon>
        <taxon>Bacillati</taxon>
        <taxon>Bacillota</taxon>
        <taxon>Bacilli</taxon>
        <taxon>Lactobacillales</taxon>
        <taxon>Streptococcaceae</taxon>
        <taxon>Streptococcus</taxon>
    </lineage>
</organism>
<dbReference type="Proteomes" id="UP000071765">
    <property type="component" value="Unassembled WGS sequence"/>
</dbReference>
<proteinExistence type="predicted"/>
<dbReference type="EMBL" id="FIHS01000006">
    <property type="protein sequence ID" value="CYV31212.1"/>
    <property type="molecule type" value="Genomic_DNA"/>
</dbReference>
<evidence type="ECO:0000313" key="3">
    <source>
        <dbReference type="EMBL" id="CYV31212.1"/>
    </source>
</evidence>
<dbReference type="EMBL" id="FIIN01000006">
    <property type="protein sequence ID" value="CYV97518.1"/>
    <property type="molecule type" value="Genomic_DNA"/>
</dbReference>
<evidence type="ECO:0000313" key="7">
    <source>
        <dbReference type="Proteomes" id="UP000071765"/>
    </source>
</evidence>